<evidence type="ECO:0000256" key="8">
    <source>
        <dbReference type="PIRSR" id="PIRSR001480-2"/>
    </source>
</evidence>
<dbReference type="SUPFAM" id="SSF51182">
    <property type="entry name" value="RmlC-like cupins"/>
    <property type="match status" value="1"/>
</dbReference>
<accession>A0A9D1UPJ8</accession>
<evidence type="ECO:0000313" key="11">
    <source>
        <dbReference type="Proteomes" id="UP000824189"/>
    </source>
</evidence>
<protein>
    <recommendedName>
        <fullName evidence="3">mannose-6-phosphate isomerase</fullName>
        <ecNumber evidence="3">5.3.1.8</ecNumber>
    </recommendedName>
</protein>
<evidence type="ECO:0000259" key="9">
    <source>
        <dbReference type="Pfam" id="PF20511"/>
    </source>
</evidence>
<dbReference type="InterPro" id="IPR016305">
    <property type="entry name" value="Mannose-6-P_Isomerase"/>
</dbReference>
<dbReference type="PANTHER" id="PTHR10309">
    <property type="entry name" value="MANNOSE-6-PHOSPHATE ISOMERASE"/>
    <property type="match status" value="1"/>
</dbReference>
<keyword evidence="6 10" id="KW-0413">Isomerase</keyword>
<dbReference type="InterPro" id="IPR018050">
    <property type="entry name" value="Pmannose_isomerase-type1_CS"/>
</dbReference>
<reference evidence="10" key="1">
    <citation type="journal article" date="2021" name="PeerJ">
        <title>Extensive microbial diversity within the chicken gut microbiome revealed by metagenomics and culture.</title>
        <authorList>
            <person name="Gilroy R."/>
            <person name="Ravi A."/>
            <person name="Getino M."/>
            <person name="Pursley I."/>
            <person name="Horton D.L."/>
            <person name="Alikhan N.F."/>
            <person name="Baker D."/>
            <person name="Gharbi K."/>
            <person name="Hall N."/>
            <person name="Watson M."/>
            <person name="Adriaenssens E.M."/>
            <person name="Foster-Nyarko E."/>
            <person name="Jarju S."/>
            <person name="Secka A."/>
            <person name="Antonio M."/>
            <person name="Oren A."/>
            <person name="Chaudhuri R.R."/>
            <person name="La Ragione R."/>
            <person name="Hildebrand F."/>
            <person name="Pallen M.J."/>
        </authorList>
    </citation>
    <scope>NUCLEOTIDE SEQUENCE</scope>
    <source>
        <strain evidence="10">4376</strain>
    </source>
</reference>
<evidence type="ECO:0000256" key="3">
    <source>
        <dbReference type="ARBA" id="ARBA00011956"/>
    </source>
</evidence>
<gene>
    <name evidence="10" type="primary">manA</name>
    <name evidence="10" type="ORF">H9867_03160</name>
</gene>
<feature type="binding site" evidence="8">
    <location>
        <position position="89"/>
    </location>
    <ligand>
        <name>Zn(2+)</name>
        <dbReference type="ChEBI" id="CHEBI:29105"/>
    </ligand>
</feature>
<comment type="similarity">
    <text evidence="2">Belongs to the mannose-6-phosphate isomerase type 1 family.</text>
</comment>
<keyword evidence="4 8" id="KW-0479">Metal-binding</keyword>
<evidence type="ECO:0000256" key="7">
    <source>
        <dbReference type="PIRSR" id="PIRSR001480-1"/>
    </source>
</evidence>
<feature type="active site" evidence="7">
    <location>
        <position position="278"/>
    </location>
</feature>
<dbReference type="InterPro" id="IPR001250">
    <property type="entry name" value="Man6P_Isoase-1"/>
</dbReference>
<evidence type="ECO:0000256" key="4">
    <source>
        <dbReference type="ARBA" id="ARBA00022723"/>
    </source>
</evidence>
<proteinExistence type="inferred from homology"/>
<keyword evidence="5 8" id="KW-0862">Zinc</keyword>
<dbReference type="Gene3D" id="2.60.120.10">
    <property type="entry name" value="Jelly Rolls"/>
    <property type="match status" value="2"/>
</dbReference>
<dbReference type="Pfam" id="PF20511">
    <property type="entry name" value="PMI_typeI_cat"/>
    <property type="match status" value="1"/>
</dbReference>
<dbReference type="PRINTS" id="PR00714">
    <property type="entry name" value="MAN6PISMRASE"/>
</dbReference>
<reference evidence="10" key="2">
    <citation type="submission" date="2021-04" db="EMBL/GenBank/DDBJ databases">
        <authorList>
            <person name="Gilroy R."/>
        </authorList>
    </citation>
    <scope>NUCLEOTIDE SEQUENCE</scope>
    <source>
        <strain evidence="10">4376</strain>
    </source>
</reference>
<dbReference type="GO" id="GO:0005829">
    <property type="term" value="C:cytosol"/>
    <property type="evidence" value="ECO:0007669"/>
    <property type="project" value="TreeGrafter"/>
</dbReference>
<dbReference type="EMBL" id="DXFZ01000037">
    <property type="protein sequence ID" value="HIW95474.1"/>
    <property type="molecule type" value="Genomic_DNA"/>
</dbReference>
<evidence type="ECO:0000313" key="10">
    <source>
        <dbReference type="EMBL" id="HIW95474.1"/>
    </source>
</evidence>
<feature type="binding site" evidence="8">
    <location>
        <position position="91"/>
    </location>
    <ligand>
        <name>Zn(2+)</name>
        <dbReference type="ChEBI" id="CHEBI:29105"/>
    </ligand>
</feature>
<evidence type="ECO:0000256" key="6">
    <source>
        <dbReference type="ARBA" id="ARBA00023235"/>
    </source>
</evidence>
<feature type="binding site" evidence="8">
    <location>
        <position position="259"/>
    </location>
    <ligand>
        <name>Zn(2+)</name>
        <dbReference type="ChEBI" id="CHEBI:29105"/>
    </ligand>
</feature>
<dbReference type="PANTHER" id="PTHR10309:SF0">
    <property type="entry name" value="MANNOSE-6-PHOSPHATE ISOMERASE"/>
    <property type="match status" value="1"/>
</dbReference>
<dbReference type="Gene3D" id="1.10.441.10">
    <property type="entry name" value="Phosphomannose Isomerase, domain 2"/>
    <property type="match status" value="1"/>
</dbReference>
<dbReference type="PROSITE" id="PS00965">
    <property type="entry name" value="PMI_I_1"/>
    <property type="match status" value="1"/>
</dbReference>
<dbReference type="NCBIfam" id="TIGR00218">
    <property type="entry name" value="manA"/>
    <property type="match status" value="1"/>
</dbReference>
<dbReference type="EC" id="5.3.1.8" evidence="3"/>
<name>A0A9D1UPJ8_9CORY</name>
<dbReference type="GO" id="GO:0004476">
    <property type="term" value="F:mannose-6-phosphate isomerase activity"/>
    <property type="evidence" value="ECO:0007669"/>
    <property type="project" value="UniProtKB-EC"/>
</dbReference>
<comment type="catalytic activity">
    <reaction evidence="1">
        <text>D-mannose 6-phosphate = D-fructose 6-phosphate</text>
        <dbReference type="Rhea" id="RHEA:12356"/>
        <dbReference type="ChEBI" id="CHEBI:58735"/>
        <dbReference type="ChEBI" id="CHEBI:61527"/>
        <dbReference type="EC" id="5.3.1.8"/>
    </reaction>
</comment>
<dbReference type="CDD" id="cd07011">
    <property type="entry name" value="cupin_PMI_type_I_N"/>
    <property type="match status" value="1"/>
</dbReference>
<comment type="caution">
    <text evidence="10">The sequence shown here is derived from an EMBL/GenBank/DDBJ whole genome shotgun (WGS) entry which is preliminary data.</text>
</comment>
<dbReference type="InterPro" id="IPR011051">
    <property type="entry name" value="RmlC_Cupin_sf"/>
</dbReference>
<evidence type="ECO:0000256" key="2">
    <source>
        <dbReference type="ARBA" id="ARBA00010772"/>
    </source>
</evidence>
<dbReference type="AlphaFoldDB" id="A0A9D1UPJ8"/>
<dbReference type="InterPro" id="IPR046457">
    <property type="entry name" value="PMI_typeI_cat"/>
</dbReference>
<feature type="domain" description="Phosphomannose isomerase type I catalytic" evidence="9">
    <location>
        <begin position="1"/>
        <end position="143"/>
    </location>
</feature>
<evidence type="ECO:0000256" key="1">
    <source>
        <dbReference type="ARBA" id="ARBA00000757"/>
    </source>
</evidence>
<organism evidence="10 11">
    <name type="scientific">Candidatus Corynebacterium gallistercoris</name>
    <dbReference type="NCBI Taxonomy" id="2838530"/>
    <lineage>
        <taxon>Bacteria</taxon>
        <taxon>Bacillati</taxon>
        <taxon>Actinomycetota</taxon>
        <taxon>Actinomycetes</taxon>
        <taxon>Mycobacteriales</taxon>
        <taxon>Corynebacteriaceae</taxon>
        <taxon>Corynebacterium</taxon>
    </lineage>
</organism>
<evidence type="ECO:0000256" key="5">
    <source>
        <dbReference type="ARBA" id="ARBA00022833"/>
    </source>
</evidence>
<dbReference type="Proteomes" id="UP000824189">
    <property type="component" value="Unassembled WGS sequence"/>
</dbReference>
<dbReference type="GO" id="GO:0009298">
    <property type="term" value="P:GDP-mannose biosynthetic process"/>
    <property type="evidence" value="ECO:0007669"/>
    <property type="project" value="InterPro"/>
</dbReference>
<dbReference type="PIRSF" id="PIRSF001480">
    <property type="entry name" value="Mannose-6-phosphate_isomerase"/>
    <property type="match status" value="1"/>
</dbReference>
<comment type="cofactor">
    <cofactor evidence="8">
        <name>Zn(2+)</name>
        <dbReference type="ChEBI" id="CHEBI:29105"/>
    </cofactor>
    <text evidence="8">Binds 1 zinc ion per subunit.</text>
</comment>
<feature type="binding site" evidence="8">
    <location>
        <position position="126"/>
    </location>
    <ligand>
        <name>Zn(2+)</name>
        <dbReference type="ChEBI" id="CHEBI:29105"/>
    </ligand>
</feature>
<dbReference type="GO" id="GO:0008270">
    <property type="term" value="F:zinc ion binding"/>
    <property type="evidence" value="ECO:0007669"/>
    <property type="project" value="InterPro"/>
</dbReference>
<sequence>MQRIEGTIRNYAWGSRTAIARLRGESSPADHPEAEMWFGAHPGAPSPVVGADKNLAELIAAHPQEQLGSSAELPFLLKILAADKALSIQAHPTKAQAEEGYARENGQGIALDAFHRNYKDDNHKPELLVAVTEFSALAGFRPVSEVAELLDVLDVAELRGHRAMLGSGDDAADLRSVLTTWITLPNEVLSRTLQSLVRRCEELCETGADHPAWIRTAAATVVELAAQHPGDSGVLCAMLLNIVELQPGQALYLDAGQLHAYLRGLGVEIMANSDNVLRGGLTTKHMDVPELMHVVQCAPLDDPSFEPDEFGVYHTPAPEFELRRLHSGDTVAGPAIVLCVSGSVSCTQQAGDAAEELAPTQAVWVAASEEPVAVDLAAETVAFAATADTS</sequence>
<dbReference type="GO" id="GO:0005975">
    <property type="term" value="P:carbohydrate metabolic process"/>
    <property type="evidence" value="ECO:0007669"/>
    <property type="project" value="InterPro"/>
</dbReference>
<dbReference type="InterPro" id="IPR014710">
    <property type="entry name" value="RmlC-like_jellyroll"/>
</dbReference>